<dbReference type="EMBL" id="CP012559">
    <property type="protein sequence ID" value="ALB28723.1"/>
    <property type="molecule type" value="Genomic_DNA"/>
</dbReference>
<dbReference type="Proteomes" id="UP000061546">
    <property type="component" value="Chromosome"/>
</dbReference>
<evidence type="ECO:0000256" key="3">
    <source>
        <dbReference type="ARBA" id="ARBA00022475"/>
    </source>
</evidence>
<proteinExistence type="predicted"/>
<feature type="transmembrane region" description="Helical" evidence="7">
    <location>
        <begin position="224"/>
        <end position="246"/>
    </location>
</feature>
<evidence type="ECO:0000256" key="2">
    <source>
        <dbReference type="ARBA" id="ARBA00022448"/>
    </source>
</evidence>
<dbReference type="InterPro" id="IPR036259">
    <property type="entry name" value="MFS_trans_sf"/>
</dbReference>
<sequence length="575" mass="62463">MRNISTSKKNTIIITMSIIGFLVILDTSIMNITLPKIQTAFNVSLTNLSWSINIYTILFASLLIPVGRLGDMFGRVKLLNLALLVFLFGSIVSGTSANLNILLIGRAIQSIGAATMLPAAMLISLNIVSKERRAKVIAILGVTQALGSAMGPAIGGIISQYFGWHWVFLINIPIVIILLISTLSTLSMKNEITKSVKLDAIGTSLIVGTLLLMTTALVDGRDWGWASLKTLGCGISSIVLLLLFILREIKTNDPIIPMKLFKNRDFIASITSILIAFITLASFIGIIPTYLTKITDVSQLKAALLITPMSVAMLIFNPLSISLIGKISNRILIGAGILASGIGIYMLSNLNVTNNWNQLYIIDVIIGFGIGFISGPALTVGIAELQGTELTAGQNVLNVMRNVGIIIGIALFLSMLNGNITDAKHETYHYAIGQVDKIDIPNNSKTTIKNHLHNKLISSNSNNVNSSNKVKSNTINNSKKNKMINVEYTNIVTQKQNALGTPLPESADIAIKKQITTIVDKKVTKLNSQITHTTHNIKVHLHNKLNSSFLDMYSLEYPPIFASLVTAFIFKKKKA</sequence>
<dbReference type="PANTHER" id="PTHR42718">
    <property type="entry name" value="MAJOR FACILITATOR SUPERFAMILY MULTIDRUG TRANSPORTER MFSC"/>
    <property type="match status" value="1"/>
</dbReference>
<dbReference type="SUPFAM" id="SSF103473">
    <property type="entry name" value="MFS general substrate transporter"/>
    <property type="match status" value="1"/>
</dbReference>
<accession>A0A0K2LC15</accession>
<reference evidence="9 10" key="1">
    <citation type="submission" date="2015-08" db="EMBL/GenBank/DDBJ databases">
        <title>Genomic sequence of Lactobacillus heilongjiangensis DSM 28069, isolated from Chinese traditional pickle.</title>
        <authorList>
            <person name="Jiang X."/>
            <person name="Zheng B."/>
            <person name="Cheng H."/>
        </authorList>
    </citation>
    <scope>NUCLEOTIDE SEQUENCE [LARGE SCALE GENOMIC DNA]</scope>
    <source>
        <strain evidence="9 10">DSM 28069</strain>
    </source>
</reference>
<dbReference type="Pfam" id="PF07690">
    <property type="entry name" value="MFS_1"/>
    <property type="match status" value="1"/>
</dbReference>
<dbReference type="InterPro" id="IPR004638">
    <property type="entry name" value="EmrB-like"/>
</dbReference>
<evidence type="ECO:0000256" key="7">
    <source>
        <dbReference type="SAM" id="Phobius"/>
    </source>
</evidence>
<feature type="transmembrane region" description="Helical" evidence="7">
    <location>
        <begin position="395"/>
        <end position="416"/>
    </location>
</feature>
<keyword evidence="3" id="KW-1003">Cell membrane</keyword>
<dbReference type="NCBIfam" id="TIGR00711">
    <property type="entry name" value="efflux_EmrB"/>
    <property type="match status" value="1"/>
</dbReference>
<comment type="subcellular location">
    <subcellularLocation>
        <location evidence="1">Cell membrane</location>
        <topology evidence="1">Multi-pass membrane protein</topology>
    </subcellularLocation>
</comment>
<organism evidence="9 10">
    <name type="scientific">Companilactobacillus heilongjiangensis</name>
    <dbReference type="NCBI Taxonomy" id="1074467"/>
    <lineage>
        <taxon>Bacteria</taxon>
        <taxon>Bacillati</taxon>
        <taxon>Bacillota</taxon>
        <taxon>Bacilli</taxon>
        <taxon>Lactobacillales</taxon>
        <taxon>Lactobacillaceae</taxon>
        <taxon>Companilactobacillus</taxon>
    </lineage>
</organism>
<keyword evidence="4 7" id="KW-0812">Transmembrane</keyword>
<dbReference type="InterPro" id="IPR020846">
    <property type="entry name" value="MFS_dom"/>
</dbReference>
<feature type="transmembrane region" description="Helical" evidence="7">
    <location>
        <begin position="107"/>
        <end position="129"/>
    </location>
</feature>
<feature type="transmembrane region" description="Helical" evidence="7">
    <location>
        <begin position="81"/>
        <end position="101"/>
    </location>
</feature>
<feature type="domain" description="Major facilitator superfamily (MFS) profile" evidence="8">
    <location>
        <begin position="12"/>
        <end position="445"/>
    </location>
</feature>
<keyword evidence="6 7" id="KW-0472">Membrane</keyword>
<dbReference type="GO" id="GO:0022857">
    <property type="term" value="F:transmembrane transporter activity"/>
    <property type="evidence" value="ECO:0007669"/>
    <property type="project" value="InterPro"/>
</dbReference>
<dbReference type="CDD" id="cd17321">
    <property type="entry name" value="MFS_MMR_MDR_like"/>
    <property type="match status" value="1"/>
</dbReference>
<name>A0A0K2LC15_9LACO</name>
<evidence type="ECO:0000256" key="6">
    <source>
        <dbReference type="ARBA" id="ARBA00023136"/>
    </source>
</evidence>
<keyword evidence="10" id="KW-1185">Reference proteome</keyword>
<dbReference type="PRINTS" id="PR01036">
    <property type="entry name" value="TCRTETB"/>
</dbReference>
<evidence type="ECO:0000256" key="4">
    <source>
        <dbReference type="ARBA" id="ARBA00022692"/>
    </source>
</evidence>
<evidence type="ECO:0000313" key="10">
    <source>
        <dbReference type="Proteomes" id="UP000061546"/>
    </source>
</evidence>
<dbReference type="PROSITE" id="PS50850">
    <property type="entry name" value="MFS"/>
    <property type="match status" value="1"/>
</dbReference>
<feature type="transmembrane region" description="Helical" evidence="7">
    <location>
        <begin position="136"/>
        <end position="158"/>
    </location>
</feature>
<dbReference type="KEGG" id="lhi:JP39_04765"/>
<feature type="transmembrane region" description="Helical" evidence="7">
    <location>
        <begin position="360"/>
        <end position="383"/>
    </location>
</feature>
<evidence type="ECO:0000259" key="8">
    <source>
        <dbReference type="PROSITE" id="PS50850"/>
    </source>
</evidence>
<feature type="transmembrane region" description="Helical" evidence="7">
    <location>
        <begin position="266"/>
        <end position="291"/>
    </location>
</feature>
<dbReference type="Gene3D" id="1.20.1250.20">
    <property type="entry name" value="MFS general substrate transporter like domains"/>
    <property type="match status" value="1"/>
</dbReference>
<dbReference type="InterPro" id="IPR011701">
    <property type="entry name" value="MFS"/>
</dbReference>
<protein>
    <recommendedName>
        <fullName evidence="8">Major facilitator superfamily (MFS) profile domain-containing protein</fullName>
    </recommendedName>
</protein>
<dbReference type="OrthoDB" id="2321349at2"/>
<gene>
    <name evidence="9" type="ORF">JP39_04765</name>
</gene>
<evidence type="ECO:0000313" key="9">
    <source>
        <dbReference type="EMBL" id="ALB28723.1"/>
    </source>
</evidence>
<dbReference type="RefSeq" id="WP_041499452.1">
    <property type="nucleotide sequence ID" value="NZ_BJDV01000011.1"/>
</dbReference>
<dbReference type="PANTHER" id="PTHR42718:SF46">
    <property type="entry name" value="BLR6921 PROTEIN"/>
    <property type="match status" value="1"/>
</dbReference>
<keyword evidence="2" id="KW-0813">Transport</keyword>
<evidence type="ECO:0000256" key="5">
    <source>
        <dbReference type="ARBA" id="ARBA00022989"/>
    </source>
</evidence>
<evidence type="ECO:0000256" key="1">
    <source>
        <dbReference type="ARBA" id="ARBA00004651"/>
    </source>
</evidence>
<feature type="transmembrane region" description="Helical" evidence="7">
    <location>
        <begin position="52"/>
        <end position="69"/>
    </location>
</feature>
<dbReference type="GO" id="GO:0005886">
    <property type="term" value="C:plasma membrane"/>
    <property type="evidence" value="ECO:0007669"/>
    <property type="project" value="UniProtKB-SubCell"/>
</dbReference>
<feature type="transmembrane region" description="Helical" evidence="7">
    <location>
        <begin position="12"/>
        <end position="32"/>
    </location>
</feature>
<feature type="transmembrane region" description="Helical" evidence="7">
    <location>
        <begin position="198"/>
        <end position="218"/>
    </location>
</feature>
<feature type="transmembrane region" description="Helical" evidence="7">
    <location>
        <begin position="331"/>
        <end position="348"/>
    </location>
</feature>
<feature type="transmembrane region" description="Helical" evidence="7">
    <location>
        <begin position="303"/>
        <end position="324"/>
    </location>
</feature>
<dbReference type="Gene3D" id="1.20.1720.10">
    <property type="entry name" value="Multidrug resistance protein D"/>
    <property type="match status" value="1"/>
</dbReference>
<dbReference type="AlphaFoldDB" id="A0A0K2LC15"/>
<feature type="transmembrane region" description="Helical" evidence="7">
    <location>
        <begin position="164"/>
        <end position="186"/>
    </location>
</feature>
<keyword evidence="5 7" id="KW-1133">Transmembrane helix</keyword>